<proteinExistence type="predicted"/>
<accession>A0A9D1V6R3</accession>
<evidence type="ECO:0000313" key="2">
    <source>
        <dbReference type="Proteomes" id="UP000824204"/>
    </source>
</evidence>
<dbReference type="EMBL" id="DXFX01000016">
    <property type="protein sequence ID" value="HIX07112.1"/>
    <property type="molecule type" value="Genomic_DNA"/>
</dbReference>
<name>A0A9D1V6R3_9FIRM</name>
<gene>
    <name evidence="1" type="ORF">H9741_01415</name>
</gene>
<sequence length="182" mass="20506">MDDELIDHIADAILNILAQESSKLPQLNARLKEIETGIQNMLNAIQHGILTPSTKERLEALEQEREEIKVAIYSEELQKPKITKEHIAFWISKFRDVDLTDVTSRKRLVESFVNAVFVYDDKVVFTINYKDGSKTATIDEITAELGSDLDGTTPPTKKGSPKIGLSFFVVGQTRTTRAEKKD</sequence>
<protein>
    <submittedName>
        <fullName evidence="1">Uncharacterized protein</fullName>
    </submittedName>
</protein>
<evidence type="ECO:0000313" key="1">
    <source>
        <dbReference type="EMBL" id="HIX07112.1"/>
    </source>
</evidence>
<comment type="caution">
    <text evidence="1">The sequence shown here is derived from an EMBL/GenBank/DDBJ whole genome shotgun (WGS) entry which is preliminary data.</text>
</comment>
<dbReference type="Proteomes" id="UP000824204">
    <property type="component" value="Unassembled WGS sequence"/>
</dbReference>
<reference evidence="1" key="1">
    <citation type="journal article" date="2021" name="PeerJ">
        <title>Extensive microbial diversity within the chicken gut microbiome revealed by metagenomics and culture.</title>
        <authorList>
            <person name="Gilroy R."/>
            <person name="Ravi A."/>
            <person name="Getino M."/>
            <person name="Pursley I."/>
            <person name="Horton D.L."/>
            <person name="Alikhan N.F."/>
            <person name="Baker D."/>
            <person name="Gharbi K."/>
            <person name="Hall N."/>
            <person name="Watson M."/>
            <person name="Adriaenssens E.M."/>
            <person name="Foster-Nyarko E."/>
            <person name="Jarju S."/>
            <person name="Secka A."/>
            <person name="Antonio M."/>
            <person name="Oren A."/>
            <person name="Chaudhuri R.R."/>
            <person name="La Ragione R."/>
            <person name="Hildebrand F."/>
            <person name="Pallen M.J."/>
        </authorList>
    </citation>
    <scope>NUCLEOTIDE SEQUENCE</scope>
    <source>
        <strain evidence="1">811</strain>
    </source>
</reference>
<organism evidence="1 2">
    <name type="scientific">Candidatus Borkfalkia faecipullorum</name>
    <dbReference type="NCBI Taxonomy" id="2838510"/>
    <lineage>
        <taxon>Bacteria</taxon>
        <taxon>Bacillati</taxon>
        <taxon>Bacillota</taxon>
        <taxon>Clostridia</taxon>
        <taxon>Christensenellales</taxon>
        <taxon>Christensenellaceae</taxon>
        <taxon>Candidatus Borkfalkia</taxon>
    </lineage>
</organism>
<reference evidence="1" key="2">
    <citation type="submission" date="2021-04" db="EMBL/GenBank/DDBJ databases">
        <authorList>
            <person name="Gilroy R."/>
        </authorList>
    </citation>
    <scope>NUCLEOTIDE SEQUENCE</scope>
    <source>
        <strain evidence="1">811</strain>
    </source>
</reference>
<dbReference type="AlphaFoldDB" id="A0A9D1V6R3"/>